<evidence type="ECO:0000313" key="2">
    <source>
        <dbReference type="EMBL" id="GAH30587.1"/>
    </source>
</evidence>
<dbReference type="EMBL" id="BARU01002713">
    <property type="protein sequence ID" value="GAH30587.1"/>
    <property type="molecule type" value="Genomic_DNA"/>
</dbReference>
<keyword evidence="1" id="KW-0472">Membrane</keyword>
<sequence>MSIVKYFDSYDSRIVYLLLFLIVTIPLLSPMGLPISVSPSTVTYYDVIDALGPDDLVLVVLDTEFSGYMEIQSGIIASMRVMVEREAKMCVAVSHPEATGIPELVFAAIRESMEEHGYTYGDDYVILGYVFPNEAAVASAAQDWQGVIHNDFYGQSTEGTFLDQIHDWSDWTLISDYTTGIQSGSLINHFGLRGTPMIVNCIGVMISTQMPYLSTGIYQALLQSMRGGAELEYLTGHPGPGMTAMDAFTLGHYLLIVLIIIGNIGYFGTRENTRRNVE</sequence>
<feature type="transmembrane region" description="Helical" evidence="1">
    <location>
        <begin position="14"/>
        <end position="33"/>
    </location>
</feature>
<keyword evidence="1" id="KW-1133">Transmembrane helix</keyword>
<accession>X1EDB5</accession>
<proteinExistence type="predicted"/>
<name>X1EDB5_9ZZZZ</name>
<evidence type="ECO:0000256" key="1">
    <source>
        <dbReference type="SAM" id="Phobius"/>
    </source>
</evidence>
<dbReference type="AlphaFoldDB" id="X1EDB5"/>
<reference evidence="2" key="1">
    <citation type="journal article" date="2014" name="Front. Microbiol.">
        <title>High frequency of phylogenetically diverse reductive dehalogenase-homologous genes in deep subseafloor sedimentary metagenomes.</title>
        <authorList>
            <person name="Kawai M."/>
            <person name="Futagami T."/>
            <person name="Toyoda A."/>
            <person name="Takaki Y."/>
            <person name="Nishi S."/>
            <person name="Hori S."/>
            <person name="Arai W."/>
            <person name="Tsubouchi T."/>
            <person name="Morono Y."/>
            <person name="Uchiyama I."/>
            <person name="Ito T."/>
            <person name="Fujiyama A."/>
            <person name="Inagaki F."/>
            <person name="Takami H."/>
        </authorList>
    </citation>
    <scope>NUCLEOTIDE SEQUENCE</scope>
    <source>
        <strain evidence="2">Expedition CK06-06</strain>
    </source>
</reference>
<keyword evidence="1" id="KW-0812">Transmembrane</keyword>
<organism evidence="2">
    <name type="scientific">marine sediment metagenome</name>
    <dbReference type="NCBI Taxonomy" id="412755"/>
    <lineage>
        <taxon>unclassified sequences</taxon>
        <taxon>metagenomes</taxon>
        <taxon>ecological metagenomes</taxon>
    </lineage>
</organism>
<comment type="caution">
    <text evidence="2">The sequence shown here is derived from an EMBL/GenBank/DDBJ whole genome shotgun (WGS) entry which is preliminary data.</text>
</comment>
<feature type="transmembrane region" description="Helical" evidence="1">
    <location>
        <begin position="250"/>
        <end position="269"/>
    </location>
</feature>
<gene>
    <name evidence="2" type="ORF">S03H2_06262</name>
</gene>
<protein>
    <submittedName>
        <fullName evidence="2">Uncharacterized protein</fullName>
    </submittedName>
</protein>